<dbReference type="RefSeq" id="WP_133640595.1">
    <property type="nucleotide sequence ID" value="NZ_SNZV01000005.1"/>
</dbReference>
<comment type="caution">
    <text evidence="2">The sequence shown here is derived from an EMBL/GenBank/DDBJ whole genome shotgun (WGS) entry which is preliminary data.</text>
</comment>
<dbReference type="Gene3D" id="1.20.120.450">
    <property type="entry name" value="dinb family like domain"/>
    <property type="match status" value="1"/>
</dbReference>
<dbReference type="Proteomes" id="UP000294752">
    <property type="component" value="Unassembled WGS sequence"/>
</dbReference>
<dbReference type="InterPro" id="IPR034660">
    <property type="entry name" value="DinB/YfiT-like"/>
</dbReference>
<accession>A0A4V3E1F0</accession>
<dbReference type="Pfam" id="PF12867">
    <property type="entry name" value="DinB_2"/>
    <property type="match status" value="1"/>
</dbReference>
<name>A0A4V3E1F0_9SPHI</name>
<proteinExistence type="predicted"/>
<dbReference type="InterPro" id="IPR024775">
    <property type="entry name" value="DinB-like"/>
</dbReference>
<dbReference type="EMBL" id="SNZV01000005">
    <property type="protein sequence ID" value="TDS13098.1"/>
    <property type="molecule type" value="Genomic_DNA"/>
</dbReference>
<evidence type="ECO:0000313" key="2">
    <source>
        <dbReference type="EMBL" id="TDS13098.1"/>
    </source>
</evidence>
<keyword evidence="3" id="KW-1185">Reference proteome</keyword>
<dbReference type="OrthoDB" id="4295522at2"/>
<dbReference type="AlphaFoldDB" id="A0A4V3E1F0"/>
<feature type="domain" description="DinB-like" evidence="1">
    <location>
        <begin position="9"/>
        <end position="143"/>
    </location>
</feature>
<gene>
    <name evidence="2" type="ORF">B0I21_105231</name>
</gene>
<evidence type="ECO:0000313" key="3">
    <source>
        <dbReference type="Proteomes" id="UP000294752"/>
    </source>
</evidence>
<evidence type="ECO:0000259" key="1">
    <source>
        <dbReference type="Pfam" id="PF12867"/>
    </source>
</evidence>
<organism evidence="2 3">
    <name type="scientific">Sphingobacterium paludis</name>
    <dbReference type="NCBI Taxonomy" id="1476465"/>
    <lineage>
        <taxon>Bacteria</taxon>
        <taxon>Pseudomonadati</taxon>
        <taxon>Bacteroidota</taxon>
        <taxon>Sphingobacteriia</taxon>
        <taxon>Sphingobacteriales</taxon>
        <taxon>Sphingobacteriaceae</taxon>
        <taxon>Sphingobacterium</taxon>
    </lineage>
</organism>
<sequence length="151" mass="17381">METVFKTWKTSRKLYLDFFDKYSLDQLNKIPNGFNNNLIWNIGHIIATQHKLIYIGSDLQGYLSDEVFNKYQSGTKPTAPVSQQEADGLRSLLISQIERTINDFENGTFVTYNERTTGVGFHLTSIQDAFECNNFHEGLHLGYAMSIRKFV</sequence>
<reference evidence="2 3" key="1">
    <citation type="submission" date="2019-03" db="EMBL/GenBank/DDBJ databases">
        <title>Genomic Encyclopedia of Type Strains, Phase III (KMG-III): the genomes of soil and plant-associated and newly described type strains.</title>
        <authorList>
            <person name="Whitman W."/>
        </authorList>
    </citation>
    <scope>NUCLEOTIDE SEQUENCE [LARGE SCALE GENOMIC DNA]</scope>
    <source>
        <strain evidence="2 3">CGMCC 1.12801</strain>
    </source>
</reference>
<dbReference type="SUPFAM" id="SSF109854">
    <property type="entry name" value="DinB/YfiT-like putative metalloenzymes"/>
    <property type="match status" value="1"/>
</dbReference>
<protein>
    <submittedName>
        <fullName evidence="2">DinB family protein</fullName>
    </submittedName>
</protein>